<protein>
    <submittedName>
        <fullName evidence="1">Uncharacterized protein</fullName>
    </submittedName>
</protein>
<gene>
    <name evidence="1" type="ordered locus">Q7C_1841</name>
</gene>
<dbReference type="EMBL" id="CP003380">
    <property type="protein sequence ID" value="AFJ02982.1"/>
    <property type="molecule type" value="Genomic_DNA"/>
</dbReference>
<evidence type="ECO:0000313" key="1">
    <source>
        <dbReference type="EMBL" id="AFJ02982.1"/>
    </source>
</evidence>
<dbReference type="AlphaFoldDB" id="I1YJ89"/>
<dbReference type="Proteomes" id="UP000009145">
    <property type="component" value="Chromosome"/>
</dbReference>
<keyword evidence="2" id="KW-1185">Reference proteome</keyword>
<dbReference type="PATRIC" id="fig|754477.3.peg.1812"/>
<reference evidence="1 2" key="1">
    <citation type="journal article" date="2012" name="J. Bacteriol.">
        <title>Complete genome sequences of Methylophaga sp. strain JAM1 and Methylophaga sp. strain JAM7.</title>
        <authorList>
            <person name="Villeneuve C."/>
            <person name="Martineau C."/>
            <person name="Mauffrey F."/>
            <person name="Villemur R."/>
        </authorList>
    </citation>
    <scope>NUCLEOTIDE SEQUENCE [LARGE SCALE GENOMIC DNA]</scope>
    <source>
        <strain evidence="1 2">JAM7</strain>
    </source>
</reference>
<dbReference type="HOGENOM" id="CLU_3329990_0_0_6"/>
<accession>I1YJ89</accession>
<dbReference type="KEGG" id="mec:Q7C_1841"/>
<evidence type="ECO:0000313" key="2">
    <source>
        <dbReference type="Proteomes" id="UP000009145"/>
    </source>
</evidence>
<sequence length="38" mass="4347" precursor="true">MMCIRPNAPFILVYRSAGCQTAGNKKAVAKVNWQRLYF</sequence>
<proteinExistence type="predicted"/>
<name>I1YJ89_METFJ</name>
<organism evidence="1 2">
    <name type="scientific">Methylophaga frappieri (strain ATCC BAA-2434 / DSM 25690 / JAM7)</name>
    <dbReference type="NCBI Taxonomy" id="754477"/>
    <lineage>
        <taxon>Bacteria</taxon>
        <taxon>Pseudomonadati</taxon>
        <taxon>Pseudomonadota</taxon>
        <taxon>Gammaproteobacteria</taxon>
        <taxon>Thiotrichales</taxon>
        <taxon>Piscirickettsiaceae</taxon>
        <taxon>Methylophaga</taxon>
    </lineage>
</organism>